<dbReference type="Proteomes" id="UP000187495">
    <property type="component" value="Unassembled WGS sequence"/>
</dbReference>
<dbReference type="GO" id="GO:0008967">
    <property type="term" value="F:phosphoglycolate phosphatase activity"/>
    <property type="evidence" value="ECO:0007669"/>
    <property type="project" value="UniProtKB-UniRule"/>
</dbReference>
<dbReference type="UniPathway" id="UPA00865">
    <property type="reaction ID" value="UER00834"/>
</dbReference>
<dbReference type="GO" id="GO:0046872">
    <property type="term" value="F:metal ion binding"/>
    <property type="evidence" value="ECO:0007669"/>
    <property type="project" value="UniProtKB-KW"/>
</dbReference>
<dbReference type="GO" id="GO:0006281">
    <property type="term" value="P:DNA repair"/>
    <property type="evidence" value="ECO:0007669"/>
    <property type="project" value="TreeGrafter"/>
</dbReference>
<dbReference type="InterPro" id="IPR037512">
    <property type="entry name" value="PGPase_prok"/>
</dbReference>
<protein>
    <recommendedName>
        <fullName evidence="5 10">Phosphoglycolate phosphatase</fullName>
        <shortName evidence="10">PGP</shortName>
        <shortName evidence="10">PGPase</shortName>
        <ecNumber evidence="5 10">3.1.3.18</ecNumber>
    </recommendedName>
</protein>
<keyword evidence="7 10" id="KW-0378">Hydrolase</keyword>
<evidence type="ECO:0000256" key="5">
    <source>
        <dbReference type="ARBA" id="ARBA00013078"/>
    </source>
</evidence>
<keyword evidence="6 10" id="KW-0479">Metal-binding</keyword>
<gene>
    <name evidence="11" type="ORF">SAMN02745664_11028</name>
</gene>
<evidence type="ECO:0000256" key="4">
    <source>
        <dbReference type="ARBA" id="ARBA00006171"/>
    </source>
</evidence>
<dbReference type="GO" id="GO:0005829">
    <property type="term" value="C:cytosol"/>
    <property type="evidence" value="ECO:0007669"/>
    <property type="project" value="TreeGrafter"/>
</dbReference>
<dbReference type="SFLD" id="SFLDG01135">
    <property type="entry name" value="C1.5.6:_HAD__Beta-PGM__Phospha"/>
    <property type="match status" value="1"/>
</dbReference>
<dbReference type="InterPro" id="IPR050155">
    <property type="entry name" value="HAD-like_hydrolase_sf"/>
</dbReference>
<comment type="cofactor">
    <cofactor evidence="2 10">
        <name>Mg(2+)</name>
        <dbReference type="ChEBI" id="CHEBI:18420"/>
    </cofactor>
</comment>
<comment type="catalytic activity">
    <reaction evidence="1 10">
        <text>2-phosphoglycolate + H2O = glycolate + phosphate</text>
        <dbReference type="Rhea" id="RHEA:14369"/>
        <dbReference type="ChEBI" id="CHEBI:15377"/>
        <dbReference type="ChEBI" id="CHEBI:29805"/>
        <dbReference type="ChEBI" id="CHEBI:43474"/>
        <dbReference type="ChEBI" id="CHEBI:58033"/>
        <dbReference type="EC" id="3.1.3.18"/>
    </reaction>
</comment>
<evidence type="ECO:0000256" key="7">
    <source>
        <dbReference type="ARBA" id="ARBA00022801"/>
    </source>
</evidence>
<evidence type="ECO:0000256" key="8">
    <source>
        <dbReference type="ARBA" id="ARBA00022842"/>
    </source>
</evidence>
<evidence type="ECO:0000256" key="10">
    <source>
        <dbReference type="HAMAP-Rule" id="MF_00495"/>
    </source>
</evidence>
<dbReference type="EMBL" id="FTNU01000010">
    <property type="protein sequence ID" value="SIR95847.1"/>
    <property type="molecule type" value="Genomic_DNA"/>
</dbReference>
<dbReference type="InterPro" id="IPR041492">
    <property type="entry name" value="HAD_2"/>
</dbReference>
<dbReference type="NCBIfam" id="TIGR01449">
    <property type="entry name" value="PGP_bact"/>
    <property type="match status" value="1"/>
</dbReference>
<feature type="binding site" evidence="10">
    <location>
        <position position="172"/>
    </location>
    <ligand>
        <name>Mg(2+)</name>
        <dbReference type="ChEBI" id="CHEBI:18420"/>
    </ligand>
</feature>
<dbReference type="SUPFAM" id="SSF56784">
    <property type="entry name" value="HAD-like"/>
    <property type="match status" value="1"/>
</dbReference>
<accession>A0A1N7F645</accession>
<feature type="binding site" evidence="10">
    <location>
        <position position="14"/>
    </location>
    <ligand>
        <name>Mg(2+)</name>
        <dbReference type="ChEBI" id="CHEBI:18420"/>
    </ligand>
</feature>
<dbReference type="GO" id="GO:0005975">
    <property type="term" value="P:carbohydrate metabolic process"/>
    <property type="evidence" value="ECO:0007669"/>
    <property type="project" value="InterPro"/>
</dbReference>
<reference evidence="12" key="1">
    <citation type="submission" date="2017-01" db="EMBL/GenBank/DDBJ databases">
        <authorList>
            <person name="Varghese N."/>
            <person name="Submissions S."/>
        </authorList>
    </citation>
    <scope>NUCLEOTIDE SEQUENCE [LARGE SCALE GENOMIC DNA]</scope>
    <source>
        <strain evidence="12">DSM 21768</strain>
    </source>
</reference>
<dbReference type="STRING" id="34061.B0189_05060"/>
<feature type="active site" description="Nucleophile" evidence="10">
    <location>
        <position position="12"/>
    </location>
</feature>
<dbReference type="NCBIfam" id="NF009695">
    <property type="entry name" value="PRK13222.1-2"/>
    <property type="match status" value="1"/>
</dbReference>
<dbReference type="InterPro" id="IPR036412">
    <property type="entry name" value="HAD-like_sf"/>
</dbReference>
<evidence type="ECO:0000256" key="3">
    <source>
        <dbReference type="ARBA" id="ARBA00004818"/>
    </source>
</evidence>
<dbReference type="InterPro" id="IPR023214">
    <property type="entry name" value="HAD_sf"/>
</dbReference>
<organism evidence="11 12">
    <name type="scientific">Moraxella cuniculi DSM 21768</name>
    <dbReference type="NCBI Taxonomy" id="1122245"/>
    <lineage>
        <taxon>Bacteria</taxon>
        <taxon>Pseudomonadati</taxon>
        <taxon>Pseudomonadota</taxon>
        <taxon>Gammaproteobacteria</taxon>
        <taxon>Moraxellales</taxon>
        <taxon>Moraxellaceae</taxon>
        <taxon>Moraxella</taxon>
    </lineage>
</organism>
<dbReference type="NCBIfam" id="TIGR01549">
    <property type="entry name" value="HAD-SF-IA-v1"/>
    <property type="match status" value="1"/>
</dbReference>
<evidence type="ECO:0000256" key="2">
    <source>
        <dbReference type="ARBA" id="ARBA00001946"/>
    </source>
</evidence>
<keyword evidence="8 10" id="KW-0460">Magnesium</keyword>
<name>A0A1N7F645_9GAMM</name>
<dbReference type="PANTHER" id="PTHR43434">
    <property type="entry name" value="PHOSPHOGLYCOLATE PHOSPHATASE"/>
    <property type="match status" value="1"/>
</dbReference>
<dbReference type="Gene3D" id="3.40.50.1000">
    <property type="entry name" value="HAD superfamily/HAD-like"/>
    <property type="match status" value="1"/>
</dbReference>
<dbReference type="Gene3D" id="1.10.150.240">
    <property type="entry name" value="Putative phosphatase, domain 2"/>
    <property type="match status" value="1"/>
</dbReference>
<dbReference type="EC" id="3.1.3.18" evidence="5 10"/>
<evidence type="ECO:0000256" key="6">
    <source>
        <dbReference type="ARBA" id="ARBA00022723"/>
    </source>
</evidence>
<evidence type="ECO:0000256" key="9">
    <source>
        <dbReference type="ARBA" id="ARBA00023277"/>
    </source>
</evidence>
<evidence type="ECO:0000313" key="12">
    <source>
        <dbReference type="Proteomes" id="UP000187495"/>
    </source>
</evidence>
<dbReference type="RefSeq" id="WP_076555472.1">
    <property type="nucleotide sequence ID" value="NZ_FTNU01000010.1"/>
</dbReference>
<dbReference type="FunFam" id="3.40.50.1000:FF:000022">
    <property type="entry name" value="Phosphoglycolate phosphatase"/>
    <property type="match status" value="1"/>
</dbReference>
<dbReference type="GO" id="GO:0046295">
    <property type="term" value="P:glycolate biosynthetic process"/>
    <property type="evidence" value="ECO:0007669"/>
    <property type="project" value="UniProtKB-UniRule"/>
</dbReference>
<keyword evidence="12" id="KW-1185">Reference proteome</keyword>
<comment type="function">
    <text evidence="10">Specifically catalyzes the dephosphorylation of 2-phosphoglycolate. Is involved in the dissimilation of the intracellular 2-phosphoglycolate formed during the DNA repair of 3'-phosphoglycolate ends, a major class of DNA lesions induced by oxidative stress.</text>
</comment>
<dbReference type="InterPro" id="IPR006439">
    <property type="entry name" value="HAD-SF_hydro_IA"/>
</dbReference>
<comment type="pathway">
    <text evidence="3 10">Organic acid metabolism; glycolate biosynthesis; glycolate from 2-phosphoglycolate: step 1/1.</text>
</comment>
<feature type="binding site" evidence="10">
    <location>
        <position position="12"/>
    </location>
    <ligand>
        <name>Mg(2+)</name>
        <dbReference type="ChEBI" id="CHEBI:18420"/>
    </ligand>
</feature>
<dbReference type="PANTHER" id="PTHR43434:SF1">
    <property type="entry name" value="PHOSPHOGLYCOLATE PHOSPHATASE"/>
    <property type="match status" value="1"/>
</dbReference>
<dbReference type="CDD" id="cd16417">
    <property type="entry name" value="HAD_PGPase"/>
    <property type="match status" value="1"/>
</dbReference>
<dbReference type="SFLD" id="SFLDS00003">
    <property type="entry name" value="Haloacid_Dehalogenase"/>
    <property type="match status" value="1"/>
</dbReference>
<dbReference type="InterPro" id="IPR023198">
    <property type="entry name" value="PGP-like_dom2"/>
</dbReference>
<proteinExistence type="inferred from homology"/>
<dbReference type="HAMAP" id="MF_00495">
    <property type="entry name" value="GPH_hydrolase_bact"/>
    <property type="match status" value="1"/>
</dbReference>
<dbReference type="SFLD" id="SFLDG01129">
    <property type="entry name" value="C1.5:_HAD__Beta-PGM__Phosphata"/>
    <property type="match status" value="1"/>
</dbReference>
<evidence type="ECO:0000313" key="11">
    <source>
        <dbReference type="EMBL" id="SIR95847.1"/>
    </source>
</evidence>
<dbReference type="Pfam" id="PF13419">
    <property type="entry name" value="HAD_2"/>
    <property type="match status" value="1"/>
</dbReference>
<dbReference type="NCBIfam" id="TIGR01509">
    <property type="entry name" value="HAD-SF-IA-v3"/>
    <property type="match status" value="1"/>
</dbReference>
<comment type="similarity">
    <text evidence="4 10">Belongs to the HAD-like hydrolase superfamily. CbbY/CbbZ/Gph/YieH family.</text>
</comment>
<dbReference type="AlphaFoldDB" id="A0A1N7F645"/>
<sequence>MTTSAKRLIIFDLDGTLIDSAIDLATATNRMRQRLNLPPIAPAIITSWVGNGSYKLTERALADTNFNNQQIHHAHELFLAEYALCLTEQTTCYQGVQEGLKTLANLGITLALCTNKPARYLPTILAKFGWQHTFAGVLGGDDLPTKKPDPAPLLHLCQTLQIPVAQSIMVGDSKNDIIAGRAAGMMTLAFDYGYNHGEPIQLSKPDAIFGNFAELVAYVEDLLTKTV</sequence>
<evidence type="ECO:0000256" key="1">
    <source>
        <dbReference type="ARBA" id="ARBA00000830"/>
    </source>
</evidence>
<keyword evidence="9 10" id="KW-0119">Carbohydrate metabolism</keyword>